<proteinExistence type="predicted"/>
<reference evidence="1" key="1">
    <citation type="journal article" date="2015" name="Nature">
        <title>Complex archaea that bridge the gap between prokaryotes and eukaryotes.</title>
        <authorList>
            <person name="Spang A."/>
            <person name="Saw J.H."/>
            <person name="Jorgensen S.L."/>
            <person name="Zaremba-Niedzwiedzka K."/>
            <person name="Martijn J."/>
            <person name="Lind A.E."/>
            <person name="van Eijk R."/>
            <person name="Schleper C."/>
            <person name="Guy L."/>
            <person name="Ettema T.J."/>
        </authorList>
    </citation>
    <scope>NUCLEOTIDE SEQUENCE</scope>
</reference>
<dbReference type="EMBL" id="LAZR01015788">
    <property type="protein sequence ID" value="KKM07362.1"/>
    <property type="molecule type" value="Genomic_DNA"/>
</dbReference>
<gene>
    <name evidence="1" type="ORF">LCGC14_1734670</name>
</gene>
<organism evidence="1">
    <name type="scientific">marine sediment metagenome</name>
    <dbReference type="NCBI Taxonomy" id="412755"/>
    <lineage>
        <taxon>unclassified sequences</taxon>
        <taxon>metagenomes</taxon>
        <taxon>ecological metagenomes</taxon>
    </lineage>
</organism>
<protein>
    <submittedName>
        <fullName evidence="1">Uncharacterized protein</fullName>
    </submittedName>
</protein>
<name>A0A0F9HW40_9ZZZZ</name>
<evidence type="ECO:0000313" key="1">
    <source>
        <dbReference type="EMBL" id="KKM07362.1"/>
    </source>
</evidence>
<feature type="non-terminal residue" evidence="1">
    <location>
        <position position="1"/>
    </location>
</feature>
<dbReference type="AlphaFoldDB" id="A0A0F9HW40"/>
<comment type="caution">
    <text evidence="1">The sequence shown here is derived from an EMBL/GenBank/DDBJ whole genome shotgun (WGS) entry which is preliminary data.</text>
</comment>
<sequence>PESRNFVTDFKAITPRSGLSVYGTATDVVTPVIGSREVLDDTGRWFAVAASSRTVRILEADPSPTWQTLAFDGVDTPSGLSRDYWSIDYIFNPGRSQNMVVLTNNVNQPKWFLTDGPTATLSDYTFLNSFMSTAKSVQQIDDRITFFNVRESGVRQPTRLVYTPRGLPTSDSIFAGAGAVDVPGMQGVGQAHIRDKEGLLLFTDREIFRARVRRDFFAFDFFPLTQDIGCPFPRTIANVPAGVMFVAQDLELYILSGNVLVPLGPSERGKPSRVKQLLTDEMSEGALMWATYNPGKNRYELYYKTTSGSFPRRALFYDFETGSLMQQRFTHELSHGFPFSDPAGIGGLFWDDVNETWDQVSTVWDDAGQPREAPRAGVDIMVFGSAGTSYRFRSDQTTDDGTAIDCRWRSHGMAGRDRLGFERLHEVWTEYEAASASSASVFCSYDLGTNFDAGFALSLKSSSHSVEFAPVDCEARAPQFEIRLQDGGTPRIHSFQAKLLPSGSAFGGGF</sequence>
<accession>A0A0F9HW40</accession>